<feature type="domain" description="Fibronectin type-III" evidence="1">
    <location>
        <begin position="924"/>
        <end position="1014"/>
    </location>
</feature>
<keyword evidence="3" id="KW-1185">Reference proteome</keyword>
<dbReference type="SUPFAM" id="SSF51445">
    <property type="entry name" value="(Trans)glycosidases"/>
    <property type="match status" value="1"/>
</dbReference>
<feature type="domain" description="Fibronectin type-III" evidence="1">
    <location>
        <begin position="89"/>
        <end position="198"/>
    </location>
</feature>
<dbReference type="OrthoDB" id="177731at2"/>
<dbReference type="Proteomes" id="UP000318010">
    <property type="component" value="Unassembled WGS sequence"/>
</dbReference>
<organism evidence="2 3">
    <name type="scientific">Mucilaginibacter achroorhodeus</name>
    <dbReference type="NCBI Taxonomy" id="2599294"/>
    <lineage>
        <taxon>Bacteria</taxon>
        <taxon>Pseudomonadati</taxon>
        <taxon>Bacteroidota</taxon>
        <taxon>Sphingobacteriia</taxon>
        <taxon>Sphingobacteriales</taxon>
        <taxon>Sphingobacteriaceae</taxon>
        <taxon>Mucilaginibacter</taxon>
    </lineage>
</organism>
<sequence>MSKLNKILLTSDLELGVSTPTLGETGRVLVRQNSVGFHTVTLPEGHFGNITVEPTPNKTTLLEYYVDDSGIYWNSTILTPADDISSPSAIIDLKWNYLDATTVQIQFTAPSGNQTLNADKYIIYYSNAPFDNTVQLNSLGVFKNSYVPKAAGQLESFNLTKLTPKQIYYVAVVATKTTYGKTREGALSNVIQFTTLPLEGGGSSGDVDILIPVKSENVTTYSTLFKVDTDGIILDEKWLVDYSSITLQNGLPVGVSARPMVMVHTNQFKDDYYNQEQTFIFDLEDAYQVNTVFLNPAVGSDWKNVYTSSDGTNYNYAGQYTGEEPKNEWTGLDLDPGFSTDVRFIKITVAPNERSSWYGVVFKGKRLSAQNLKGVKYKNTSPSLTLPERIGTNSNIVNDVPFTATVAKTVRLYSNPVWYNDETPMYQQGGGADVTLENIQYKFAKSNVGDSDVYFKSVKDNGMDIIFCVVSSPYFLSNDDVPPDAVRERKPLDWGYPMTLEYTTNPLNYKFIAQFYWQVAARYGSKSNQPNSLFRIHPSDTIKKGLGYVKYYELGINECSAASTSTERYTNPEELAAIISACYDGHKGAMGAGFGIKDADPDAVAVMVGLTSVPIGYKMAMLRWWDVNRGVGDYPIHFINEHFYNVTGGAINYDNAYARYDLYGEPPERGDFIKYANTHVDFRNRYPSAQHLKFMISEIGYDEHKGSIIAPNDVDYVRRGWKKALWTLRTFLIADYLGIDTLLQYAIFGLNWLSDFPPNIANPWVTFATSGYLDGPNGAANRPPTQAYYYATAFQKAMAGYKFSHAVRLSGAAMTNEVVSKTTDPDLWVLAYKPVDNSRKPMLVMWLGNDSVTQSVNIDFKVGGSESSIDWISFDDLHNSHLEIGTNGNTSTVLDGSARKLTTAVTATPKIIFTYNIGTAKLTDPMDVIIQALTPSQIKLVWSDKNLGLNNTRVYRSNNPSTGFTEIYNGYIDNGTYTDNGLNEYTTYYYRLQFEKDNVLSNTTTSYGVQTLKVIAVPGAFNSSSKSPSSITVTWTYGQVDADYIDGFELWRSNASAGVYTKVATIANTATSYKDDGLVANTSYYYKLRAFKGLSYGNYTATLNTTTDPISLVPPTLQSAQTGYSGDRLTLQFSLPIDDPSGLESYFTVIEAPGTLNRYISAISVGLNPTDNTKVNVYLSASVTNSSNAIRFSYDGVNGTLQSIYGVKVNSISNQTITNRLNDASLLSKRIKINMTNDANISSAPNDWNHYNLTGRSYNNSQLVIPTKTDSGAITAYKFVMVESNPTSHLQNIIDVSSNPASYFTTGDPVNGQFPIEVRTVTAVMGSDAQAYLTFALMKLDTTKIYNIKLYSWLYDGVDGTMLVRANGTGTGKFINGGGNVSQILTLNNVSPTLISLPAVSGDAANDGYTSPMISINCQNTSGDRSGVTSMIIEEVINN</sequence>
<dbReference type="RefSeq" id="WP_146270009.1">
    <property type="nucleotide sequence ID" value="NZ_VOEI01000002.1"/>
</dbReference>
<comment type="caution">
    <text evidence="2">The sequence shown here is derived from an EMBL/GenBank/DDBJ whole genome shotgun (WGS) entry which is preliminary data.</text>
</comment>
<name>A0A563U6C8_9SPHI</name>
<dbReference type="SUPFAM" id="SSF49265">
    <property type="entry name" value="Fibronectin type III"/>
    <property type="match status" value="2"/>
</dbReference>
<dbReference type="Gene3D" id="3.20.20.80">
    <property type="entry name" value="Glycosidases"/>
    <property type="match status" value="1"/>
</dbReference>
<dbReference type="PROSITE" id="PS50853">
    <property type="entry name" value="FN3"/>
    <property type="match status" value="3"/>
</dbReference>
<evidence type="ECO:0000313" key="2">
    <source>
        <dbReference type="EMBL" id="TWR26907.1"/>
    </source>
</evidence>
<protein>
    <submittedName>
        <fullName evidence="2">Fibronectin type III domain-containing protein</fullName>
    </submittedName>
</protein>
<reference evidence="2 3" key="1">
    <citation type="submission" date="2019-07" db="EMBL/GenBank/DDBJ databases">
        <authorList>
            <person name="Kim J."/>
        </authorList>
    </citation>
    <scope>NUCLEOTIDE SEQUENCE [LARGE SCALE GENOMIC DNA]</scope>
    <source>
        <strain evidence="2 3">MJ1a</strain>
    </source>
</reference>
<evidence type="ECO:0000259" key="1">
    <source>
        <dbReference type="PROSITE" id="PS50853"/>
    </source>
</evidence>
<dbReference type="InterPro" id="IPR036116">
    <property type="entry name" value="FN3_sf"/>
</dbReference>
<dbReference type="InterPro" id="IPR013783">
    <property type="entry name" value="Ig-like_fold"/>
</dbReference>
<gene>
    <name evidence="2" type="ORF">FPZ42_07685</name>
</gene>
<accession>A0A563U6C8</accession>
<dbReference type="CDD" id="cd00063">
    <property type="entry name" value="FN3"/>
    <property type="match status" value="3"/>
</dbReference>
<dbReference type="SMART" id="SM00060">
    <property type="entry name" value="FN3"/>
    <property type="match status" value="3"/>
</dbReference>
<feature type="domain" description="Fibronectin type-III" evidence="1">
    <location>
        <begin position="1017"/>
        <end position="1110"/>
    </location>
</feature>
<dbReference type="InterPro" id="IPR017853">
    <property type="entry name" value="GH"/>
</dbReference>
<dbReference type="Gene3D" id="2.60.40.10">
    <property type="entry name" value="Immunoglobulins"/>
    <property type="match status" value="3"/>
</dbReference>
<proteinExistence type="predicted"/>
<dbReference type="EMBL" id="VOEI01000002">
    <property type="protein sequence ID" value="TWR26907.1"/>
    <property type="molecule type" value="Genomic_DNA"/>
</dbReference>
<dbReference type="InterPro" id="IPR003961">
    <property type="entry name" value="FN3_dom"/>
</dbReference>
<evidence type="ECO:0000313" key="3">
    <source>
        <dbReference type="Proteomes" id="UP000318010"/>
    </source>
</evidence>